<keyword evidence="5" id="KW-0808">Transferase</keyword>
<protein>
    <submittedName>
        <fullName evidence="5">PLP-dependent aminotransferase family protein</fullName>
    </submittedName>
</protein>
<keyword evidence="1" id="KW-0805">Transcription regulation</keyword>
<dbReference type="GO" id="GO:0008483">
    <property type="term" value="F:transaminase activity"/>
    <property type="evidence" value="ECO:0007669"/>
    <property type="project" value="UniProtKB-KW"/>
</dbReference>
<keyword evidence="6" id="KW-1185">Reference proteome</keyword>
<dbReference type="GO" id="GO:0003700">
    <property type="term" value="F:DNA-binding transcription factor activity"/>
    <property type="evidence" value="ECO:0007669"/>
    <property type="project" value="InterPro"/>
</dbReference>
<dbReference type="CDD" id="cd07377">
    <property type="entry name" value="WHTH_GntR"/>
    <property type="match status" value="1"/>
</dbReference>
<dbReference type="Proteomes" id="UP000694232">
    <property type="component" value="Chromosome 2"/>
</dbReference>
<dbReference type="InterPro" id="IPR000524">
    <property type="entry name" value="Tscrpt_reg_HTH_GntR"/>
</dbReference>
<dbReference type="AlphaFoldDB" id="A0A975U719"/>
<dbReference type="KEGG" id="vos:KNV97_03275"/>
<dbReference type="InterPro" id="IPR004839">
    <property type="entry name" value="Aminotransferase_I/II_large"/>
</dbReference>
<evidence type="ECO:0000313" key="5">
    <source>
        <dbReference type="EMBL" id="QXO15461.1"/>
    </source>
</evidence>
<reference evidence="5" key="1">
    <citation type="submission" date="2021-06" db="EMBL/GenBank/DDBJ databases">
        <title>Vibrio nov. sp., novel gut bacterium isolated from Yellow Sea oyster.</title>
        <authorList>
            <person name="Muhammad N."/>
            <person name="Nguyen T.H."/>
            <person name="Lee Y.-J."/>
            <person name="Ko J."/>
            <person name="Kim S.-G."/>
        </authorList>
    </citation>
    <scope>NUCLEOTIDE SEQUENCE</scope>
    <source>
        <strain evidence="5">OG9-811</strain>
    </source>
</reference>
<accession>A0A975U719</accession>
<feature type="domain" description="HTH gntR-type" evidence="4">
    <location>
        <begin position="3"/>
        <end position="71"/>
    </location>
</feature>
<proteinExistence type="predicted"/>
<organism evidence="5 6">
    <name type="scientific">Vibrio ostreae</name>
    <dbReference type="NCBI Taxonomy" id="2841925"/>
    <lineage>
        <taxon>Bacteria</taxon>
        <taxon>Pseudomonadati</taxon>
        <taxon>Pseudomonadota</taxon>
        <taxon>Gammaproteobacteria</taxon>
        <taxon>Vibrionales</taxon>
        <taxon>Vibrionaceae</taxon>
        <taxon>Vibrio</taxon>
    </lineage>
</organism>
<dbReference type="GO" id="GO:0030170">
    <property type="term" value="F:pyridoxal phosphate binding"/>
    <property type="evidence" value="ECO:0007669"/>
    <property type="project" value="InterPro"/>
</dbReference>
<dbReference type="CDD" id="cd00609">
    <property type="entry name" value="AAT_like"/>
    <property type="match status" value="1"/>
</dbReference>
<gene>
    <name evidence="5" type="ORF">KNV97_03275</name>
</gene>
<dbReference type="PROSITE" id="PS50949">
    <property type="entry name" value="HTH_GNTR"/>
    <property type="match status" value="1"/>
</dbReference>
<evidence type="ECO:0000256" key="2">
    <source>
        <dbReference type="ARBA" id="ARBA00023125"/>
    </source>
</evidence>
<keyword evidence="3" id="KW-0804">Transcription</keyword>
<keyword evidence="2" id="KW-0238">DNA-binding</keyword>
<evidence type="ECO:0000259" key="4">
    <source>
        <dbReference type="PROSITE" id="PS50949"/>
    </source>
</evidence>
<dbReference type="InterPro" id="IPR051446">
    <property type="entry name" value="HTH_trans_reg/aminotransferase"/>
</dbReference>
<evidence type="ECO:0000313" key="6">
    <source>
        <dbReference type="Proteomes" id="UP000694232"/>
    </source>
</evidence>
<evidence type="ECO:0000256" key="1">
    <source>
        <dbReference type="ARBA" id="ARBA00023015"/>
    </source>
</evidence>
<dbReference type="Pfam" id="PF00155">
    <property type="entry name" value="Aminotran_1_2"/>
    <property type="match status" value="1"/>
</dbReference>
<dbReference type="GO" id="GO:0003677">
    <property type="term" value="F:DNA binding"/>
    <property type="evidence" value="ECO:0007669"/>
    <property type="project" value="UniProtKB-KW"/>
</dbReference>
<sequence>MSDTKFHNIAQIIEQRIEQGIYALNTKLPTHRALSEELNTTPATVAKAYKLLADKGRLESFVGRGTYVSRQSELNQVIQAPDDEHEYNFSILQPCLYKNVQPLQHAYQHAAAQLTADLIGYTEHSGHAAHRQAGVEWARHYGLEGGHQENTVLTNGAQHALFLLINTLTKPGDTIAVEELTYPGIMTAANLSGRHVVSLPMDHEGVIPQQLDRIIAEHKVSLAIVVPSHQNPTGVTMPEQRRREIARVIEQRNIWLVEDDIYAFLNPHPIPAISNFIPERAVHISSLSKAISPAMRCGFIKAPASLIHTLNAHIRTYTWLSSPINYVAAAHLINHGEAFRLAEQQRDTALERQAMLRDIFPQVGERFNGYHVWLPLPAHWRADRLVMAAKDRQVIVSSGSYFDVSGDDSSHIRLSLMSVSREDKLQEGLLILKQLIDSDVSSLFPF</sequence>
<name>A0A975U719_9VIBR</name>
<keyword evidence="5" id="KW-0032">Aminotransferase</keyword>
<evidence type="ECO:0000256" key="3">
    <source>
        <dbReference type="ARBA" id="ARBA00023163"/>
    </source>
</evidence>
<dbReference type="PANTHER" id="PTHR46577:SF1">
    <property type="entry name" value="HTH-TYPE TRANSCRIPTIONAL REGULATORY PROTEIN GABR"/>
    <property type="match status" value="1"/>
</dbReference>
<dbReference type="SMART" id="SM00345">
    <property type="entry name" value="HTH_GNTR"/>
    <property type="match status" value="1"/>
</dbReference>
<dbReference type="PANTHER" id="PTHR46577">
    <property type="entry name" value="HTH-TYPE TRANSCRIPTIONAL REGULATORY PROTEIN GABR"/>
    <property type="match status" value="1"/>
</dbReference>
<dbReference type="EMBL" id="CP076642">
    <property type="protein sequence ID" value="QXO15461.1"/>
    <property type="molecule type" value="Genomic_DNA"/>
</dbReference>
<dbReference type="Pfam" id="PF00392">
    <property type="entry name" value="GntR"/>
    <property type="match status" value="1"/>
</dbReference>
<dbReference type="RefSeq" id="WP_218561509.1">
    <property type="nucleotide sequence ID" value="NZ_CP076642.1"/>
</dbReference>